<feature type="compositionally biased region" description="Low complexity" evidence="2">
    <location>
        <begin position="35"/>
        <end position="47"/>
    </location>
</feature>
<evidence type="ECO:0000256" key="1">
    <source>
        <dbReference type="PROSITE-ProRule" id="PRU00266"/>
    </source>
</evidence>
<evidence type="ECO:0000313" key="8">
    <source>
        <dbReference type="EMBL" id="CAF3499940.1"/>
    </source>
</evidence>
<dbReference type="OrthoDB" id="10021746at2759"/>
<dbReference type="AlphaFoldDB" id="A0A815LK66"/>
<keyword evidence="10" id="KW-1185">Reference proteome</keyword>
<dbReference type="PROSITE" id="PS50137">
    <property type="entry name" value="DS_RBD"/>
    <property type="match status" value="1"/>
</dbReference>
<feature type="domain" description="DRBM" evidence="3">
    <location>
        <begin position="64"/>
        <end position="135"/>
    </location>
</feature>
<evidence type="ECO:0000313" key="4">
    <source>
        <dbReference type="EMBL" id="CAF1052046.1"/>
    </source>
</evidence>
<dbReference type="InterPro" id="IPR014720">
    <property type="entry name" value="dsRBD_dom"/>
</dbReference>
<evidence type="ECO:0000313" key="5">
    <source>
        <dbReference type="EMBL" id="CAF1376934.1"/>
    </source>
</evidence>
<feature type="region of interest" description="Disordered" evidence="2">
    <location>
        <begin position="1"/>
        <end position="47"/>
    </location>
</feature>
<evidence type="ECO:0000313" key="6">
    <source>
        <dbReference type="EMBL" id="CAF1405331.1"/>
    </source>
</evidence>
<dbReference type="EMBL" id="CAJNOM010001485">
    <property type="protein sequence ID" value="CAF1609737.1"/>
    <property type="molecule type" value="Genomic_DNA"/>
</dbReference>
<sequence>MDQNPPMDTSSLPDQSQSEQNDSIRINKNRKRKGINNNNNNNESSTINKRTKLFDMVFYDGNRHPAAVLHELRPDISSEKFSFELEEISPKQSRFRCTLTIDQNVPETIISIGIGRSKQLAKNMAAQQALIKLYPTYRPPESEILTEDYDMYHQTRFITTLPPSLQNDPTILIDSIRKHLTVKSIAIKTPLQLFNELFVNNQRLNSSTLTKNRIELIENEENLVLVRVTAMDQQFWSVSAAKNVAQNDACQKAIETICNVSFRDAKDEFIRALNSMNKIKLPSEILTDNNNNTESVEEEHITAESISIPGLSSSFLQPNEEI</sequence>
<dbReference type="Proteomes" id="UP000663845">
    <property type="component" value="Unassembled WGS sequence"/>
</dbReference>
<dbReference type="Proteomes" id="UP000663844">
    <property type="component" value="Unassembled WGS sequence"/>
</dbReference>
<dbReference type="CDD" id="cd00048">
    <property type="entry name" value="DSRM_SF"/>
    <property type="match status" value="1"/>
</dbReference>
<evidence type="ECO:0000256" key="2">
    <source>
        <dbReference type="SAM" id="MobiDB-lite"/>
    </source>
</evidence>
<evidence type="ECO:0000313" key="11">
    <source>
        <dbReference type="Proteomes" id="UP000663845"/>
    </source>
</evidence>
<evidence type="ECO:0000313" key="10">
    <source>
        <dbReference type="Proteomes" id="UP000663832"/>
    </source>
</evidence>
<dbReference type="EMBL" id="CAJOBB010001444">
    <property type="protein sequence ID" value="CAF3858124.1"/>
    <property type="molecule type" value="Genomic_DNA"/>
</dbReference>
<dbReference type="EMBL" id="CAJNOG010001071">
    <property type="protein sequence ID" value="CAF1405331.1"/>
    <property type="molecule type" value="Genomic_DNA"/>
</dbReference>
<evidence type="ECO:0000259" key="3">
    <source>
        <dbReference type="PROSITE" id="PS50137"/>
    </source>
</evidence>
<proteinExistence type="predicted"/>
<evidence type="ECO:0000313" key="9">
    <source>
        <dbReference type="EMBL" id="CAF3858124.1"/>
    </source>
</evidence>
<dbReference type="EMBL" id="CAJNOI010000096">
    <property type="protein sequence ID" value="CAF1052046.1"/>
    <property type="molecule type" value="Genomic_DNA"/>
</dbReference>
<dbReference type="Pfam" id="PF00035">
    <property type="entry name" value="dsrm"/>
    <property type="match status" value="1"/>
</dbReference>
<dbReference type="GO" id="GO:0003723">
    <property type="term" value="F:RNA binding"/>
    <property type="evidence" value="ECO:0007669"/>
    <property type="project" value="UniProtKB-UniRule"/>
</dbReference>
<gene>
    <name evidence="4" type="ORF">BJG266_LOCUS18675</name>
    <name evidence="5" type="ORF">IZO911_LOCUS38184</name>
    <name evidence="6" type="ORF">JYZ213_LOCUS38023</name>
    <name evidence="9" type="ORF">KXQ929_LOCUS20493</name>
    <name evidence="8" type="ORF">OXD698_LOCUS1254</name>
    <name evidence="7" type="ORF">QVE165_LOCUS53878</name>
</gene>
<comment type="caution">
    <text evidence="6">The sequence shown here is derived from an EMBL/GenBank/DDBJ whole genome shotgun (WGS) entry which is preliminary data.</text>
</comment>
<dbReference type="Proteomes" id="UP000663868">
    <property type="component" value="Unassembled WGS sequence"/>
</dbReference>
<dbReference type="EMBL" id="CAJOAZ010000035">
    <property type="protein sequence ID" value="CAF3499940.1"/>
    <property type="molecule type" value="Genomic_DNA"/>
</dbReference>
<accession>A0A815LK66</accession>
<dbReference type="Proteomes" id="UP000663860">
    <property type="component" value="Unassembled WGS sequence"/>
</dbReference>
<name>A0A815LK66_9BILA</name>
<dbReference type="Proteomes" id="UP000663832">
    <property type="component" value="Unassembled WGS sequence"/>
</dbReference>
<evidence type="ECO:0000313" key="7">
    <source>
        <dbReference type="EMBL" id="CAF1609737.1"/>
    </source>
</evidence>
<feature type="compositionally biased region" description="Polar residues" evidence="2">
    <location>
        <begin position="1"/>
        <end position="20"/>
    </location>
</feature>
<protein>
    <recommendedName>
        <fullName evidence="3">DRBM domain-containing protein</fullName>
    </recommendedName>
</protein>
<dbReference type="SMART" id="SM00358">
    <property type="entry name" value="DSRM"/>
    <property type="match status" value="1"/>
</dbReference>
<organism evidence="6 11">
    <name type="scientific">Adineta steineri</name>
    <dbReference type="NCBI Taxonomy" id="433720"/>
    <lineage>
        <taxon>Eukaryota</taxon>
        <taxon>Metazoa</taxon>
        <taxon>Spiralia</taxon>
        <taxon>Gnathifera</taxon>
        <taxon>Rotifera</taxon>
        <taxon>Eurotatoria</taxon>
        <taxon>Bdelloidea</taxon>
        <taxon>Adinetida</taxon>
        <taxon>Adinetidae</taxon>
        <taxon>Adineta</taxon>
    </lineage>
</organism>
<dbReference type="Gene3D" id="3.30.160.20">
    <property type="match status" value="1"/>
</dbReference>
<dbReference type="EMBL" id="CAJNOE010001031">
    <property type="protein sequence ID" value="CAF1376934.1"/>
    <property type="molecule type" value="Genomic_DNA"/>
</dbReference>
<dbReference type="Proteomes" id="UP000663877">
    <property type="component" value="Unassembled WGS sequence"/>
</dbReference>
<dbReference type="SUPFAM" id="SSF54768">
    <property type="entry name" value="dsRNA-binding domain-like"/>
    <property type="match status" value="1"/>
</dbReference>
<keyword evidence="1" id="KW-0694">RNA-binding</keyword>
<reference evidence="6" key="1">
    <citation type="submission" date="2021-02" db="EMBL/GenBank/DDBJ databases">
        <authorList>
            <person name="Nowell W R."/>
        </authorList>
    </citation>
    <scope>NUCLEOTIDE SEQUENCE</scope>
</reference>